<organism evidence="10">
    <name type="scientific">Aureococcus anophagefferens</name>
    <name type="common">Harmful bloom alga</name>
    <dbReference type="NCBI Taxonomy" id="44056"/>
    <lineage>
        <taxon>Eukaryota</taxon>
        <taxon>Sar</taxon>
        <taxon>Stramenopiles</taxon>
        <taxon>Ochrophyta</taxon>
        <taxon>Pelagophyceae</taxon>
        <taxon>Pelagomonadales</taxon>
        <taxon>Pelagomonadaceae</taxon>
        <taxon>Aureococcus</taxon>
    </lineage>
</organism>
<keyword evidence="10" id="KW-1185">Reference proteome</keyword>
<dbReference type="AlphaFoldDB" id="F0XZF7"/>
<dbReference type="GO" id="GO:0005737">
    <property type="term" value="C:cytoplasm"/>
    <property type="evidence" value="ECO:0007669"/>
    <property type="project" value="UniProtKB-SubCell"/>
</dbReference>
<feature type="binding site" evidence="6">
    <location>
        <begin position="87"/>
        <end position="94"/>
    </location>
    <ligand>
        <name>ATP</name>
        <dbReference type="ChEBI" id="CHEBI:30616"/>
    </ligand>
</feature>
<dbReference type="InterPro" id="IPR036961">
    <property type="entry name" value="Kinesin_motor_dom_sf"/>
</dbReference>
<accession>F0XZF7</accession>
<comment type="similarity">
    <text evidence="6 7">Belongs to the TRAFAC class myosin-kinesin ATPase superfamily. Kinesin family.</text>
</comment>
<gene>
    <name evidence="9" type="ORF">AURANDRAFT_20797</name>
</gene>
<evidence type="ECO:0000256" key="2">
    <source>
        <dbReference type="ARBA" id="ARBA00022490"/>
    </source>
</evidence>
<keyword evidence="7" id="KW-0493">Microtubule</keyword>
<evidence type="ECO:0000313" key="9">
    <source>
        <dbReference type="EMBL" id="EGB11332.1"/>
    </source>
</evidence>
<dbReference type="GO" id="GO:0003777">
    <property type="term" value="F:microtubule motor activity"/>
    <property type="evidence" value="ECO:0007669"/>
    <property type="project" value="InterPro"/>
</dbReference>
<evidence type="ECO:0000256" key="5">
    <source>
        <dbReference type="ARBA" id="ARBA00023054"/>
    </source>
</evidence>
<dbReference type="GO" id="GO:0005874">
    <property type="term" value="C:microtubule"/>
    <property type="evidence" value="ECO:0007669"/>
    <property type="project" value="UniProtKB-KW"/>
</dbReference>
<dbReference type="GO" id="GO:0051231">
    <property type="term" value="P:spindle elongation"/>
    <property type="evidence" value="ECO:0007669"/>
    <property type="project" value="TreeGrafter"/>
</dbReference>
<evidence type="ECO:0000256" key="1">
    <source>
        <dbReference type="ARBA" id="ARBA00004496"/>
    </source>
</evidence>
<dbReference type="RefSeq" id="XP_009033711.1">
    <property type="nucleotide sequence ID" value="XM_009035463.1"/>
</dbReference>
<feature type="non-terminal residue" evidence="9">
    <location>
        <position position="350"/>
    </location>
</feature>
<reference evidence="9 10" key="1">
    <citation type="journal article" date="2011" name="Proc. Natl. Acad. Sci. U.S.A.">
        <title>Niche of harmful alga Aureococcus anophagefferens revealed through ecogenomics.</title>
        <authorList>
            <person name="Gobler C.J."/>
            <person name="Berry D.L."/>
            <person name="Dyhrman S.T."/>
            <person name="Wilhelm S.W."/>
            <person name="Salamov A."/>
            <person name="Lobanov A.V."/>
            <person name="Zhang Y."/>
            <person name="Collier J.L."/>
            <person name="Wurch L.L."/>
            <person name="Kustka A.B."/>
            <person name="Dill B.D."/>
            <person name="Shah M."/>
            <person name="VerBerkmoes N.C."/>
            <person name="Kuo A."/>
            <person name="Terry A."/>
            <person name="Pangilinan J."/>
            <person name="Lindquist E.A."/>
            <person name="Lucas S."/>
            <person name="Paulsen I.T."/>
            <person name="Hattenrath-Lehmann T.K."/>
            <person name="Talmage S.C."/>
            <person name="Walker E.A."/>
            <person name="Koch F."/>
            <person name="Burson A.M."/>
            <person name="Marcoval M.A."/>
            <person name="Tang Y.Z."/>
            <person name="Lecleir G.R."/>
            <person name="Coyne K.J."/>
            <person name="Berg G.M."/>
            <person name="Bertrand E.M."/>
            <person name="Saito M.A."/>
            <person name="Gladyshev V.N."/>
            <person name="Grigoriev I.V."/>
        </authorList>
    </citation>
    <scope>NUCLEOTIDE SEQUENCE [LARGE SCALE GENOMIC DNA]</scope>
    <source>
        <strain evidence="10">CCMP 1984</strain>
    </source>
</reference>
<dbReference type="PROSITE" id="PS50067">
    <property type="entry name" value="KINESIN_MOTOR_2"/>
    <property type="match status" value="1"/>
</dbReference>
<name>F0XZF7_AURAN</name>
<dbReference type="GO" id="GO:0008017">
    <property type="term" value="F:microtubule binding"/>
    <property type="evidence" value="ECO:0007669"/>
    <property type="project" value="InterPro"/>
</dbReference>
<dbReference type="GO" id="GO:0005875">
    <property type="term" value="C:microtubule associated complex"/>
    <property type="evidence" value="ECO:0007669"/>
    <property type="project" value="TreeGrafter"/>
</dbReference>
<evidence type="ECO:0000256" key="7">
    <source>
        <dbReference type="RuleBase" id="RU000394"/>
    </source>
</evidence>
<dbReference type="InterPro" id="IPR001752">
    <property type="entry name" value="Kinesin_motor_dom"/>
</dbReference>
<keyword evidence="6 7" id="KW-0505">Motor protein</keyword>
<evidence type="ECO:0000259" key="8">
    <source>
        <dbReference type="PROSITE" id="PS50067"/>
    </source>
</evidence>
<keyword evidence="4 6" id="KW-0067">ATP-binding</keyword>
<dbReference type="GO" id="GO:0005524">
    <property type="term" value="F:ATP binding"/>
    <property type="evidence" value="ECO:0007669"/>
    <property type="project" value="UniProtKB-UniRule"/>
</dbReference>
<keyword evidence="2" id="KW-0963">Cytoplasm</keyword>
<dbReference type="GeneID" id="20219350"/>
<dbReference type="Gene3D" id="3.40.850.10">
    <property type="entry name" value="Kinesin motor domain"/>
    <property type="match status" value="1"/>
</dbReference>
<dbReference type="PRINTS" id="PR00380">
    <property type="entry name" value="KINESINHEAVY"/>
</dbReference>
<evidence type="ECO:0000256" key="3">
    <source>
        <dbReference type="ARBA" id="ARBA00022741"/>
    </source>
</evidence>
<evidence type="ECO:0000256" key="4">
    <source>
        <dbReference type="ARBA" id="ARBA00022840"/>
    </source>
</evidence>
<protein>
    <recommendedName>
        <fullName evidence="7">Kinesin-like protein</fullName>
    </recommendedName>
</protein>
<dbReference type="eggNOG" id="KOG0244">
    <property type="taxonomic scope" value="Eukaryota"/>
</dbReference>
<dbReference type="GO" id="GO:0007052">
    <property type="term" value="P:mitotic spindle organization"/>
    <property type="evidence" value="ECO:0007669"/>
    <property type="project" value="TreeGrafter"/>
</dbReference>
<evidence type="ECO:0000313" key="10">
    <source>
        <dbReference type="Proteomes" id="UP000002729"/>
    </source>
</evidence>
<dbReference type="KEGG" id="aaf:AURANDRAFT_20797"/>
<sequence>MEPARVAATRDGATHTEHVSVRVRVRPGGGGGVVALDDRVAAIGDKRFAFDRVHNTTATQEEIYAEAVAPLVAGVLDGYNAAVLAYGQTGSGKTYTMGCGGGAVAGAARGVVPRAVADLFAAADRSGGALRVRATYVEIYNEELVDLLAPATPSAKLAIRELGSRGVVVQGARDVELATADAALELLAAGNASRTTKATALNETSSRSHAILTLAVERRKVLLEERAGSPADVRASTRLAVVRSKLHLCDLAGSERAKRSGAEGARLREGIAINCGLLTLGKVISALSDADRSRRPVHVPYRESKLTRLLADSLGGTARTVMLACVSPDGDDAPESANTLGYAARARNIK</sequence>
<dbReference type="PANTHER" id="PTHR47969">
    <property type="entry name" value="CHROMOSOME-ASSOCIATED KINESIN KIF4A-RELATED"/>
    <property type="match status" value="1"/>
</dbReference>
<dbReference type="InterPro" id="IPR019821">
    <property type="entry name" value="Kinesin_motor_CS"/>
</dbReference>
<dbReference type="Proteomes" id="UP000002729">
    <property type="component" value="Unassembled WGS sequence"/>
</dbReference>
<dbReference type="OMA" id="PIAWHAR"/>
<dbReference type="PANTHER" id="PTHR47969:SF15">
    <property type="entry name" value="CHROMOSOME-ASSOCIATED KINESIN KIF4A-RELATED"/>
    <property type="match status" value="1"/>
</dbReference>
<dbReference type="EMBL" id="GL833122">
    <property type="protein sequence ID" value="EGB11332.1"/>
    <property type="molecule type" value="Genomic_DNA"/>
</dbReference>
<evidence type="ECO:0000256" key="6">
    <source>
        <dbReference type="PROSITE-ProRule" id="PRU00283"/>
    </source>
</evidence>
<dbReference type="SMART" id="SM00129">
    <property type="entry name" value="KISc"/>
    <property type="match status" value="1"/>
</dbReference>
<dbReference type="Pfam" id="PF00225">
    <property type="entry name" value="Kinesin"/>
    <property type="match status" value="1"/>
</dbReference>
<dbReference type="InParanoid" id="F0XZF7"/>
<dbReference type="GO" id="GO:0007018">
    <property type="term" value="P:microtubule-based movement"/>
    <property type="evidence" value="ECO:0007669"/>
    <property type="project" value="InterPro"/>
</dbReference>
<dbReference type="InterPro" id="IPR027417">
    <property type="entry name" value="P-loop_NTPase"/>
</dbReference>
<dbReference type="InterPro" id="IPR027640">
    <property type="entry name" value="Kinesin-like_fam"/>
</dbReference>
<keyword evidence="5" id="KW-0175">Coiled coil</keyword>
<keyword evidence="3 6" id="KW-0547">Nucleotide-binding</keyword>
<dbReference type="PROSITE" id="PS00411">
    <property type="entry name" value="KINESIN_MOTOR_1"/>
    <property type="match status" value="1"/>
</dbReference>
<dbReference type="OrthoDB" id="3176171at2759"/>
<feature type="domain" description="Kinesin motor" evidence="8">
    <location>
        <begin position="18"/>
        <end position="349"/>
    </location>
</feature>
<comment type="subcellular location">
    <subcellularLocation>
        <location evidence="1">Cytoplasm</location>
    </subcellularLocation>
</comment>
<dbReference type="SUPFAM" id="SSF52540">
    <property type="entry name" value="P-loop containing nucleoside triphosphate hydrolases"/>
    <property type="match status" value="1"/>
</dbReference>
<proteinExistence type="inferred from homology"/>